<proteinExistence type="inferred from homology"/>
<dbReference type="Proteomes" id="UP000256708">
    <property type="component" value="Unassembled WGS sequence"/>
</dbReference>
<reference evidence="3" key="1">
    <citation type="submission" date="2018-08" db="EMBL/GenBank/DDBJ databases">
        <authorList>
            <person name="Liu Z.-W."/>
            <person name="Du Z.-J."/>
        </authorList>
    </citation>
    <scope>NUCLEOTIDE SEQUENCE [LARGE SCALE GENOMIC DNA]</scope>
    <source>
        <strain evidence="3">H4X</strain>
    </source>
</reference>
<organism evidence="2 3">
    <name type="scientific">Pontibacter diazotrophicus</name>
    <dbReference type="NCBI Taxonomy" id="1400979"/>
    <lineage>
        <taxon>Bacteria</taxon>
        <taxon>Pseudomonadati</taxon>
        <taxon>Bacteroidota</taxon>
        <taxon>Cytophagia</taxon>
        <taxon>Cytophagales</taxon>
        <taxon>Hymenobacteraceae</taxon>
        <taxon>Pontibacter</taxon>
    </lineage>
</organism>
<keyword evidence="3" id="KW-1185">Reference proteome</keyword>
<dbReference type="CDD" id="cd23763">
    <property type="entry name" value="ASKHA_ATPase_ROK"/>
    <property type="match status" value="1"/>
</dbReference>
<dbReference type="InterPro" id="IPR043129">
    <property type="entry name" value="ATPase_NBD"/>
</dbReference>
<accession>A0A3D8L9C4</accession>
<dbReference type="PRINTS" id="PR00475">
    <property type="entry name" value="HEXOKINASE"/>
</dbReference>
<evidence type="ECO:0000256" key="1">
    <source>
        <dbReference type="ARBA" id="ARBA00006479"/>
    </source>
</evidence>
<evidence type="ECO:0000313" key="3">
    <source>
        <dbReference type="Proteomes" id="UP000256708"/>
    </source>
</evidence>
<comment type="caution">
    <text evidence="2">The sequence shown here is derived from an EMBL/GenBank/DDBJ whole genome shotgun (WGS) entry which is preliminary data.</text>
</comment>
<dbReference type="SUPFAM" id="SSF53067">
    <property type="entry name" value="Actin-like ATPase domain"/>
    <property type="match status" value="1"/>
</dbReference>
<dbReference type="EMBL" id="QRGR01000022">
    <property type="protein sequence ID" value="RDV13582.1"/>
    <property type="molecule type" value="Genomic_DNA"/>
</dbReference>
<dbReference type="Gene3D" id="3.30.420.40">
    <property type="match status" value="2"/>
</dbReference>
<protein>
    <submittedName>
        <fullName evidence="2">ROK family protein</fullName>
    </submittedName>
</protein>
<gene>
    <name evidence="2" type="ORF">DXT99_18770</name>
</gene>
<sequence>MAVQKTVGVDIGGTHITAALVDLKEGTLLADTHIREHVDAKGNKTNIIHSWAQGIKNVTAGSAPEELRIGIAMPGPFDYAKGISLMQNQEKYDALYGINVKELLADALQVPPAHIQFMNDAACFLQGEAFGGAAKGAERAIGLTLGTGLGSAFYRDGMAEDAALWRSPFKEGIAEDYLSSRWFTKRYHSLSGNEVPNVKSLVELLPSDALVQSILDEFGRHLGQFLRLYIDREKPEVIVIGGNIAQSLELFKPALLKTLASQGISAPVKQGELGEAAALIGAASLWK</sequence>
<dbReference type="PANTHER" id="PTHR18964:SF149">
    <property type="entry name" value="BIFUNCTIONAL UDP-N-ACETYLGLUCOSAMINE 2-EPIMERASE_N-ACETYLMANNOSAMINE KINASE"/>
    <property type="match status" value="1"/>
</dbReference>
<dbReference type="PANTHER" id="PTHR18964">
    <property type="entry name" value="ROK (REPRESSOR, ORF, KINASE) FAMILY"/>
    <property type="match status" value="1"/>
</dbReference>
<dbReference type="InterPro" id="IPR000600">
    <property type="entry name" value="ROK"/>
</dbReference>
<comment type="similarity">
    <text evidence="1">Belongs to the ROK (NagC/XylR) family.</text>
</comment>
<name>A0A3D8L9C4_9BACT</name>
<dbReference type="OrthoDB" id="49666at2"/>
<dbReference type="Pfam" id="PF00480">
    <property type="entry name" value="ROK"/>
    <property type="match status" value="2"/>
</dbReference>
<evidence type="ECO:0000313" key="2">
    <source>
        <dbReference type="EMBL" id="RDV13582.1"/>
    </source>
</evidence>
<dbReference type="RefSeq" id="WP_115567122.1">
    <property type="nucleotide sequence ID" value="NZ_QRGR01000022.1"/>
</dbReference>
<dbReference type="AlphaFoldDB" id="A0A3D8L9C4"/>